<gene>
    <name evidence="7" type="ORF">WH47_07866</name>
</gene>
<organism evidence="7 8">
    <name type="scientific">Habropoda laboriosa</name>
    <dbReference type="NCBI Taxonomy" id="597456"/>
    <lineage>
        <taxon>Eukaryota</taxon>
        <taxon>Metazoa</taxon>
        <taxon>Ecdysozoa</taxon>
        <taxon>Arthropoda</taxon>
        <taxon>Hexapoda</taxon>
        <taxon>Insecta</taxon>
        <taxon>Pterygota</taxon>
        <taxon>Neoptera</taxon>
        <taxon>Endopterygota</taxon>
        <taxon>Hymenoptera</taxon>
        <taxon>Apocrita</taxon>
        <taxon>Aculeata</taxon>
        <taxon>Apoidea</taxon>
        <taxon>Anthophila</taxon>
        <taxon>Apidae</taxon>
        <taxon>Habropoda</taxon>
    </lineage>
</organism>
<evidence type="ECO:0000313" key="7">
    <source>
        <dbReference type="EMBL" id="KOC69679.1"/>
    </source>
</evidence>
<dbReference type="InterPro" id="IPR043504">
    <property type="entry name" value="Peptidase_S1_PA_chymotrypsin"/>
</dbReference>
<feature type="non-terminal residue" evidence="7">
    <location>
        <position position="1"/>
    </location>
</feature>
<dbReference type="OrthoDB" id="10002959at2759"/>
<protein>
    <submittedName>
        <fullName evidence="7">Plasma kallikrein</fullName>
    </submittedName>
</protein>
<keyword evidence="2" id="KW-0378">Hydrolase</keyword>
<evidence type="ECO:0000313" key="8">
    <source>
        <dbReference type="Proteomes" id="UP000053825"/>
    </source>
</evidence>
<dbReference type="InterPro" id="IPR009003">
    <property type="entry name" value="Peptidase_S1_PA"/>
</dbReference>
<dbReference type="InterPro" id="IPR050127">
    <property type="entry name" value="Serine_Proteases_S1"/>
</dbReference>
<dbReference type="GO" id="GO:0005615">
    <property type="term" value="C:extracellular space"/>
    <property type="evidence" value="ECO:0007669"/>
    <property type="project" value="TreeGrafter"/>
</dbReference>
<evidence type="ECO:0000256" key="1">
    <source>
        <dbReference type="ARBA" id="ARBA00022670"/>
    </source>
</evidence>
<keyword evidence="1" id="KW-0645">Protease</keyword>
<dbReference type="PANTHER" id="PTHR24264:SF54">
    <property type="entry name" value="PEPTIDASE S1 DOMAIN-CONTAINING PROTEIN"/>
    <property type="match status" value="1"/>
</dbReference>
<evidence type="ECO:0000259" key="6">
    <source>
        <dbReference type="PROSITE" id="PS50240"/>
    </source>
</evidence>
<keyword evidence="4" id="KW-1015">Disulfide bond</keyword>
<dbReference type="PANTHER" id="PTHR24264">
    <property type="entry name" value="TRYPSIN-RELATED"/>
    <property type="match status" value="1"/>
</dbReference>
<keyword evidence="3" id="KW-0720">Serine protease</keyword>
<evidence type="ECO:0000256" key="2">
    <source>
        <dbReference type="ARBA" id="ARBA00022801"/>
    </source>
</evidence>
<dbReference type="STRING" id="597456.A0A0L7RFR6"/>
<dbReference type="EMBL" id="KQ414601">
    <property type="protein sequence ID" value="KOC69679.1"/>
    <property type="molecule type" value="Genomic_DNA"/>
</dbReference>
<dbReference type="PROSITE" id="PS00135">
    <property type="entry name" value="TRYPSIN_SER"/>
    <property type="match status" value="1"/>
</dbReference>
<dbReference type="Pfam" id="PF00089">
    <property type="entry name" value="Trypsin"/>
    <property type="match status" value="1"/>
</dbReference>
<feature type="domain" description="Peptidase S1" evidence="6">
    <location>
        <begin position="1"/>
        <end position="199"/>
    </location>
</feature>
<comment type="similarity">
    <text evidence="5">Belongs to the peptidase S1 family. CLIP subfamily.</text>
</comment>
<dbReference type="InterPro" id="IPR033116">
    <property type="entry name" value="TRYPSIN_SER"/>
</dbReference>
<dbReference type="InterPro" id="IPR001254">
    <property type="entry name" value="Trypsin_dom"/>
</dbReference>
<dbReference type="SMART" id="SM00020">
    <property type="entry name" value="Tryp_SPc"/>
    <property type="match status" value="1"/>
</dbReference>
<dbReference type="GO" id="GO:0004252">
    <property type="term" value="F:serine-type endopeptidase activity"/>
    <property type="evidence" value="ECO:0007669"/>
    <property type="project" value="InterPro"/>
</dbReference>
<reference evidence="7 8" key="1">
    <citation type="submission" date="2015-07" db="EMBL/GenBank/DDBJ databases">
        <title>The genome of Habropoda laboriosa.</title>
        <authorList>
            <person name="Pan H."/>
            <person name="Kapheim K."/>
        </authorList>
    </citation>
    <scope>NUCLEOTIDE SEQUENCE [LARGE SCALE GENOMIC DNA]</scope>
    <source>
        <strain evidence="7">0110345459</strain>
    </source>
</reference>
<dbReference type="SUPFAM" id="SSF50494">
    <property type="entry name" value="Trypsin-like serine proteases"/>
    <property type="match status" value="1"/>
</dbReference>
<name>A0A0L7RFR6_9HYME</name>
<dbReference type="InterPro" id="IPR001314">
    <property type="entry name" value="Peptidase_S1A"/>
</dbReference>
<evidence type="ECO:0000256" key="3">
    <source>
        <dbReference type="ARBA" id="ARBA00022825"/>
    </source>
</evidence>
<evidence type="ECO:0000256" key="5">
    <source>
        <dbReference type="ARBA" id="ARBA00024195"/>
    </source>
</evidence>
<sequence>THRETSRGNWIAESPRRFYAIAGATYVYFPSWSSIQMELIDGTFPHTNFRLSNMHHDIGLFRLQKPFYINSHVKYVTLPLAYDANIFQRYTDPCTVVGWGRHIPGSNVRVGTYLRRVHIPLIPTEKCPVKGVHTRWHLCAGVPEGGLDSCQGDSGGPLLCDDIQVGIVSWGEKICALPQSPGVYCRLDLYLDWVNKTVENNNASINTFNIASMFLLLMYIAL</sequence>
<keyword evidence="8" id="KW-1185">Reference proteome</keyword>
<proteinExistence type="inferred from homology"/>
<dbReference type="FunFam" id="2.40.10.10:FF:000002">
    <property type="entry name" value="Transmembrane protease serine"/>
    <property type="match status" value="1"/>
</dbReference>
<dbReference type="GO" id="GO:0006508">
    <property type="term" value="P:proteolysis"/>
    <property type="evidence" value="ECO:0007669"/>
    <property type="project" value="UniProtKB-KW"/>
</dbReference>
<dbReference type="PROSITE" id="PS50240">
    <property type="entry name" value="TRYPSIN_DOM"/>
    <property type="match status" value="1"/>
</dbReference>
<dbReference type="PRINTS" id="PR00722">
    <property type="entry name" value="CHYMOTRYPSIN"/>
</dbReference>
<dbReference type="Gene3D" id="2.40.10.10">
    <property type="entry name" value="Trypsin-like serine proteases"/>
    <property type="match status" value="1"/>
</dbReference>
<dbReference type="Proteomes" id="UP000053825">
    <property type="component" value="Unassembled WGS sequence"/>
</dbReference>
<accession>A0A0L7RFR6</accession>
<evidence type="ECO:0000256" key="4">
    <source>
        <dbReference type="ARBA" id="ARBA00023157"/>
    </source>
</evidence>
<dbReference type="AlphaFoldDB" id="A0A0L7RFR6"/>
<dbReference type="CDD" id="cd00190">
    <property type="entry name" value="Tryp_SPc"/>
    <property type="match status" value="1"/>
</dbReference>